<comment type="caution">
    <text evidence="2">The sequence shown here is derived from an EMBL/GenBank/DDBJ whole genome shotgun (WGS) entry which is preliminary data.</text>
</comment>
<evidence type="ECO:0000259" key="1">
    <source>
        <dbReference type="Pfam" id="PF06568"/>
    </source>
</evidence>
<evidence type="ECO:0000313" key="3">
    <source>
        <dbReference type="Proteomes" id="UP001161580"/>
    </source>
</evidence>
<reference evidence="2" key="1">
    <citation type="submission" date="2022-03" db="EMBL/GenBank/DDBJ databases">
        <title>Fererhizobium litorale gen. nov., sp. nov., isolated from sandy sediments of the Sea of Japan seashore.</title>
        <authorList>
            <person name="Romanenko L."/>
            <person name="Kurilenko V."/>
            <person name="Otstavnykh N."/>
            <person name="Svetashev V."/>
            <person name="Tekutyeva L."/>
            <person name="Isaeva M."/>
            <person name="Mikhailov V."/>
        </authorList>
    </citation>
    <scope>NUCLEOTIDE SEQUENCE</scope>
    <source>
        <strain evidence="2">KMM 9576</strain>
    </source>
</reference>
<gene>
    <name evidence="2" type="ORF">MRS75_00865</name>
</gene>
<dbReference type="Proteomes" id="UP001161580">
    <property type="component" value="Unassembled WGS sequence"/>
</dbReference>
<keyword evidence="3" id="KW-1185">Reference proteome</keyword>
<feature type="domain" description="YjiS-like" evidence="1">
    <location>
        <begin position="6"/>
        <end position="38"/>
    </location>
</feature>
<accession>A0AAE3QCF1</accession>
<name>A0AAE3QCF1_9HYPH</name>
<organism evidence="2 3">
    <name type="scientific">Ferirhizobium litorale</name>
    <dbReference type="NCBI Taxonomy" id="2927786"/>
    <lineage>
        <taxon>Bacteria</taxon>
        <taxon>Pseudomonadati</taxon>
        <taxon>Pseudomonadota</taxon>
        <taxon>Alphaproteobacteria</taxon>
        <taxon>Hyphomicrobiales</taxon>
        <taxon>Rhizobiaceae</taxon>
        <taxon>Ferirhizobium</taxon>
    </lineage>
</organism>
<dbReference type="Pfam" id="PF06568">
    <property type="entry name" value="YjiS-like"/>
    <property type="match status" value="1"/>
</dbReference>
<dbReference type="RefSeq" id="WP_311784817.1">
    <property type="nucleotide sequence ID" value="NZ_JALDYY010000001.1"/>
</dbReference>
<proteinExistence type="predicted"/>
<protein>
    <submittedName>
        <fullName evidence="2">DUF1127 domain-containing protein</fullName>
    </submittedName>
</protein>
<dbReference type="EMBL" id="JALDYZ010000001">
    <property type="protein sequence ID" value="MDI7920629.1"/>
    <property type="molecule type" value="Genomic_DNA"/>
</dbReference>
<dbReference type="InterPro" id="IPR009506">
    <property type="entry name" value="YjiS-like"/>
</dbReference>
<evidence type="ECO:0000313" key="2">
    <source>
        <dbReference type="EMBL" id="MDI7920629.1"/>
    </source>
</evidence>
<dbReference type="AlphaFoldDB" id="A0AAE3QCF1"/>
<sequence>MNIGKKIAEYARLRRAMRELHAMDDYALSDIGISRSQINTAVRGK</sequence>